<feature type="compositionally biased region" description="Low complexity" evidence="1">
    <location>
        <begin position="13"/>
        <end position="24"/>
    </location>
</feature>
<organism evidence="2 3">
    <name type="scientific">Planomonospora alba</name>
    <dbReference type="NCBI Taxonomy" id="161354"/>
    <lineage>
        <taxon>Bacteria</taxon>
        <taxon>Bacillati</taxon>
        <taxon>Actinomycetota</taxon>
        <taxon>Actinomycetes</taxon>
        <taxon>Streptosporangiales</taxon>
        <taxon>Streptosporangiaceae</taxon>
        <taxon>Planomonospora</taxon>
    </lineage>
</organism>
<feature type="region of interest" description="Disordered" evidence="1">
    <location>
        <begin position="1"/>
        <end position="24"/>
    </location>
</feature>
<evidence type="ECO:0000313" key="2">
    <source>
        <dbReference type="EMBL" id="GAA3162420.1"/>
    </source>
</evidence>
<gene>
    <name evidence="2" type="ORF">GCM10010466_61730</name>
</gene>
<dbReference type="EMBL" id="BAAAUT010000074">
    <property type="protein sequence ID" value="GAA3162420.1"/>
    <property type="molecule type" value="Genomic_DNA"/>
</dbReference>
<comment type="caution">
    <text evidence="2">The sequence shown here is derived from an EMBL/GenBank/DDBJ whole genome shotgun (WGS) entry which is preliminary data.</text>
</comment>
<proteinExistence type="predicted"/>
<sequence length="99" mass="9687">MPKSPSAAVRARAATSPTVSSTVPPAVSSAALSVVSSTPRHATVPARSALTEQPAPGGAVRLAVTAPGGLDPHEQPRVAGLPCALRAAGVTPLAVALPR</sequence>
<accession>A0ABP6P128</accession>
<evidence type="ECO:0000256" key="1">
    <source>
        <dbReference type="SAM" id="MobiDB-lite"/>
    </source>
</evidence>
<protein>
    <submittedName>
        <fullName evidence="2">Uncharacterized protein</fullName>
    </submittedName>
</protein>
<keyword evidence="3" id="KW-1185">Reference proteome</keyword>
<name>A0ABP6P128_9ACTN</name>
<reference evidence="3" key="1">
    <citation type="journal article" date="2019" name="Int. J. Syst. Evol. Microbiol.">
        <title>The Global Catalogue of Microorganisms (GCM) 10K type strain sequencing project: providing services to taxonomists for standard genome sequencing and annotation.</title>
        <authorList>
            <consortium name="The Broad Institute Genomics Platform"/>
            <consortium name="The Broad Institute Genome Sequencing Center for Infectious Disease"/>
            <person name="Wu L."/>
            <person name="Ma J."/>
        </authorList>
    </citation>
    <scope>NUCLEOTIDE SEQUENCE [LARGE SCALE GENOMIC DNA]</scope>
    <source>
        <strain evidence="3">JCM 9373</strain>
    </source>
</reference>
<evidence type="ECO:0000313" key="3">
    <source>
        <dbReference type="Proteomes" id="UP001500320"/>
    </source>
</evidence>
<dbReference type="Proteomes" id="UP001500320">
    <property type="component" value="Unassembled WGS sequence"/>
</dbReference>
<dbReference type="RefSeq" id="WP_344865702.1">
    <property type="nucleotide sequence ID" value="NZ_BAAAUT010000074.1"/>
</dbReference>